<evidence type="ECO:0000259" key="2">
    <source>
        <dbReference type="Pfam" id="PF25876"/>
    </source>
</evidence>
<dbReference type="Pfam" id="PF25917">
    <property type="entry name" value="BSH_RND"/>
    <property type="match status" value="1"/>
</dbReference>
<comment type="similarity">
    <text evidence="1">Belongs to the membrane fusion protein (MFP) (TC 8.A.1) family.</text>
</comment>
<dbReference type="SUPFAM" id="SSF111369">
    <property type="entry name" value="HlyD-like secretion proteins"/>
    <property type="match status" value="1"/>
</dbReference>
<dbReference type="OrthoDB" id="9809068at2"/>
<dbReference type="Gene3D" id="1.10.287.470">
    <property type="entry name" value="Helix hairpin bin"/>
    <property type="match status" value="1"/>
</dbReference>
<reference evidence="5 6" key="1">
    <citation type="submission" date="2017-04" db="EMBL/GenBank/DDBJ databases">
        <title>Compelte genome sequence of WV33.</title>
        <authorList>
            <person name="Lee P.C."/>
        </authorList>
    </citation>
    <scope>NUCLEOTIDE SEQUENCE [LARGE SCALE GENOMIC DNA]</scope>
    <source>
        <strain evidence="5 6">WV33</strain>
    </source>
</reference>
<dbReference type="RefSeq" id="WP_108741824.1">
    <property type="nucleotide sequence ID" value="NZ_CP020918.1"/>
</dbReference>
<dbReference type="Pfam" id="PF25954">
    <property type="entry name" value="Beta-barrel_RND_2"/>
    <property type="match status" value="1"/>
</dbReference>
<protein>
    <submittedName>
        <fullName evidence="5">Efflux transporter periplasmic adaptor subunit</fullName>
    </submittedName>
</protein>
<dbReference type="Pfam" id="PF25876">
    <property type="entry name" value="HH_MFP_RND"/>
    <property type="match status" value="1"/>
</dbReference>
<feature type="domain" description="Multidrug resistance protein MdtA-like alpha-helical hairpin" evidence="2">
    <location>
        <begin position="93"/>
        <end position="168"/>
    </location>
</feature>
<dbReference type="PANTHER" id="PTHR30469:SF33">
    <property type="entry name" value="SLR1207 PROTEIN"/>
    <property type="match status" value="1"/>
</dbReference>
<keyword evidence="6" id="KW-1185">Reference proteome</keyword>
<dbReference type="InterPro" id="IPR058625">
    <property type="entry name" value="MdtA-like_BSH"/>
</dbReference>
<dbReference type="GO" id="GO:0015562">
    <property type="term" value="F:efflux transmembrane transporter activity"/>
    <property type="evidence" value="ECO:0007669"/>
    <property type="project" value="TreeGrafter"/>
</dbReference>
<evidence type="ECO:0000256" key="1">
    <source>
        <dbReference type="ARBA" id="ARBA00009477"/>
    </source>
</evidence>
<evidence type="ECO:0000313" key="6">
    <source>
        <dbReference type="Proteomes" id="UP000244527"/>
    </source>
</evidence>
<accession>A0A2S1LGT1</accession>
<dbReference type="InterPro" id="IPR058624">
    <property type="entry name" value="MdtA-like_HH"/>
</dbReference>
<sequence>MNKKKLIISSLLVLVAAVIAFIFIKNDKAVLIEAKTTPATTGTVTTMITATGTIEPITQVEVGTQVSGVVEKIYVDYNSPVKEGQLIAELDKTNLKAALTQAQAAYDNALGQRTYLQSVFSRQKTLYDNKVISRADYDEAFYNLQTAKSTVTEKLSALQQSKTNLSYANIYSPIDGVILSKAIDEGQTVAASFSTPTLFTIAQDLKEMQVEADVDEADIGDVKVGQRVTFTVDAYQGQIFNGEVTQVRLDPTVTSNVVTYTVVIKAENPDLKLKPGLTATISIYTLELSNILTTEAKAINYSPADETLMAYYRQQKIAPKPQNKNTTAKGTDQVWVYGANGEITQKQVTLGASDGVHVQIISGVQLVDKLLYSLKQGVVADGQKDAAGESPFMQKRPR</sequence>
<proteinExistence type="inferred from homology"/>
<dbReference type="Proteomes" id="UP000244527">
    <property type="component" value="Chromosome"/>
</dbReference>
<evidence type="ECO:0000259" key="3">
    <source>
        <dbReference type="Pfam" id="PF25917"/>
    </source>
</evidence>
<dbReference type="Gene3D" id="2.40.420.20">
    <property type="match status" value="1"/>
</dbReference>
<dbReference type="NCBIfam" id="TIGR01730">
    <property type="entry name" value="RND_mfp"/>
    <property type="match status" value="1"/>
</dbReference>
<dbReference type="InterPro" id="IPR058792">
    <property type="entry name" value="Beta-barrel_RND_2"/>
</dbReference>
<feature type="domain" description="Multidrug resistance protein MdtA-like barrel-sandwich hybrid" evidence="3">
    <location>
        <begin position="59"/>
        <end position="197"/>
    </location>
</feature>
<evidence type="ECO:0000259" key="4">
    <source>
        <dbReference type="Pfam" id="PF25954"/>
    </source>
</evidence>
<dbReference type="Gene3D" id="2.40.30.170">
    <property type="match status" value="1"/>
</dbReference>
<name>A0A2S1LGT1_9FLAO</name>
<dbReference type="Gene3D" id="2.40.50.100">
    <property type="match status" value="1"/>
</dbReference>
<feature type="domain" description="CusB-like beta-barrel" evidence="4">
    <location>
        <begin position="210"/>
        <end position="283"/>
    </location>
</feature>
<gene>
    <name evidence="5" type="ORF">FFWV33_15985</name>
</gene>
<dbReference type="InterPro" id="IPR006143">
    <property type="entry name" value="RND_pump_MFP"/>
</dbReference>
<dbReference type="GO" id="GO:1990281">
    <property type="term" value="C:efflux pump complex"/>
    <property type="evidence" value="ECO:0007669"/>
    <property type="project" value="TreeGrafter"/>
</dbReference>
<organism evidence="5 6">
    <name type="scientific">Flavobacterium faecale</name>
    <dbReference type="NCBI Taxonomy" id="1355330"/>
    <lineage>
        <taxon>Bacteria</taxon>
        <taxon>Pseudomonadati</taxon>
        <taxon>Bacteroidota</taxon>
        <taxon>Flavobacteriia</taxon>
        <taxon>Flavobacteriales</taxon>
        <taxon>Flavobacteriaceae</taxon>
        <taxon>Flavobacterium</taxon>
    </lineage>
</organism>
<dbReference type="KEGG" id="ffa:FFWV33_15985"/>
<dbReference type="FunFam" id="2.40.30.170:FF:000010">
    <property type="entry name" value="Efflux RND transporter periplasmic adaptor subunit"/>
    <property type="match status" value="1"/>
</dbReference>
<dbReference type="EMBL" id="CP020918">
    <property type="protein sequence ID" value="AWG22919.1"/>
    <property type="molecule type" value="Genomic_DNA"/>
</dbReference>
<dbReference type="AlphaFoldDB" id="A0A2S1LGT1"/>
<evidence type="ECO:0000313" key="5">
    <source>
        <dbReference type="EMBL" id="AWG22919.1"/>
    </source>
</evidence>
<dbReference type="PANTHER" id="PTHR30469">
    <property type="entry name" value="MULTIDRUG RESISTANCE PROTEIN MDTA"/>
    <property type="match status" value="1"/>
</dbReference>